<evidence type="ECO:0000313" key="1">
    <source>
        <dbReference type="EMBL" id="OVE45925.1"/>
    </source>
</evidence>
<comment type="caution">
    <text evidence="1">The sequence shown here is derived from an EMBL/GenBank/DDBJ whole genome shotgun (WGS) entry which is preliminary data.</text>
</comment>
<dbReference type="AlphaFoldDB" id="A0A202B372"/>
<gene>
    <name evidence="1" type="ORF">CBW21_21025</name>
</gene>
<keyword evidence="2" id="KW-1185">Reference proteome</keyword>
<organism evidence="1 2">
    <name type="scientific">Chromobacterium violaceum</name>
    <dbReference type="NCBI Taxonomy" id="536"/>
    <lineage>
        <taxon>Bacteria</taxon>
        <taxon>Pseudomonadati</taxon>
        <taxon>Pseudomonadota</taxon>
        <taxon>Betaproteobacteria</taxon>
        <taxon>Neisseriales</taxon>
        <taxon>Chromobacteriaceae</taxon>
        <taxon>Chromobacterium</taxon>
    </lineage>
</organism>
<dbReference type="Proteomes" id="UP000196342">
    <property type="component" value="Unassembled WGS sequence"/>
</dbReference>
<sequence length="165" mass="16925">MWLLRNWKLLAGLVLIAALVGSGIWLRGTIDKPALAAAKADASAARSVTTAVQAARHIEHTVSASDAAAAAAYEKGKEDGKQDLDGAVDRLRAAVRLRDQQLAARAGNLPAVAGAAGGRDASTPADFLAAHGEDALQLAAEADDAVRQLSACQVILQADRQAAGQ</sequence>
<accession>A0A202B372</accession>
<evidence type="ECO:0000313" key="2">
    <source>
        <dbReference type="Proteomes" id="UP000196342"/>
    </source>
</evidence>
<proteinExistence type="predicted"/>
<name>A0A202B372_CHRVL</name>
<protein>
    <recommendedName>
        <fullName evidence="3">Bacteriophage lysis protein</fullName>
    </recommendedName>
</protein>
<evidence type="ECO:0008006" key="3">
    <source>
        <dbReference type="Google" id="ProtNLM"/>
    </source>
</evidence>
<reference evidence="1 2" key="1">
    <citation type="submission" date="2017-05" db="EMBL/GenBank/DDBJ databases">
        <title>Chromobacterium violaceum GHPS1 isolated from Hydrocarbon polluted soil in French Guiana display an awesome secondary metabolite arsenal and a battery of drug and heavy-metal-resistance and detoxification of xenobiotics proteins.</title>
        <authorList>
            <person name="Belbahri L."/>
        </authorList>
    </citation>
    <scope>NUCLEOTIDE SEQUENCE [LARGE SCALE GENOMIC DNA]</scope>
    <source>
        <strain evidence="1 2">GHPS1</strain>
    </source>
</reference>
<dbReference type="EMBL" id="NHOO01000025">
    <property type="protein sequence ID" value="OVE45925.1"/>
    <property type="molecule type" value="Genomic_DNA"/>
</dbReference>
<dbReference type="RefSeq" id="WP_087698751.1">
    <property type="nucleotide sequence ID" value="NZ_NHOO01000025.1"/>
</dbReference>